<dbReference type="Pfam" id="PF12833">
    <property type="entry name" value="HTH_18"/>
    <property type="match status" value="1"/>
</dbReference>
<dbReference type="EMBL" id="WBKA01000007">
    <property type="protein sequence ID" value="KAB1631331.1"/>
    <property type="molecule type" value="Genomic_DNA"/>
</dbReference>
<dbReference type="InterPro" id="IPR018062">
    <property type="entry name" value="HTH_AraC-typ_CS"/>
</dbReference>
<protein>
    <submittedName>
        <fullName evidence="5">Helix-turn-helix transcriptional regulator</fullName>
    </submittedName>
</protein>
<proteinExistence type="predicted"/>
<dbReference type="PANTHER" id="PTHR11019">
    <property type="entry name" value="HTH-TYPE TRANSCRIPTIONAL REGULATOR NIMR"/>
    <property type="match status" value="1"/>
</dbReference>
<evidence type="ECO:0000256" key="3">
    <source>
        <dbReference type="ARBA" id="ARBA00023163"/>
    </source>
</evidence>
<dbReference type="SUPFAM" id="SSF46689">
    <property type="entry name" value="Homeodomain-like"/>
    <property type="match status" value="2"/>
</dbReference>
<keyword evidence="6" id="KW-1185">Reference proteome</keyword>
<keyword evidence="3" id="KW-0804">Transcription</keyword>
<dbReference type="SMART" id="SM00342">
    <property type="entry name" value="HTH_ARAC"/>
    <property type="match status" value="1"/>
</dbReference>
<dbReference type="Proteomes" id="UP000481339">
    <property type="component" value="Unassembled WGS sequence"/>
</dbReference>
<dbReference type="AlphaFoldDB" id="A0A7C8BMH4"/>
<dbReference type="PRINTS" id="PR00032">
    <property type="entry name" value="HTHARAC"/>
</dbReference>
<evidence type="ECO:0000313" key="6">
    <source>
        <dbReference type="Proteomes" id="UP000481339"/>
    </source>
</evidence>
<organism evidence="5 6">
    <name type="scientific">Pseudoclavibacter caeni</name>
    <dbReference type="NCBI Taxonomy" id="908846"/>
    <lineage>
        <taxon>Bacteria</taxon>
        <taxon>Bacillati</taxon>
        <taxon>Actinomycetota</taxon>
        <taxon>Actinomycetes</taxon>
        <taxon>Micrococcales</taxon>
        <taxon>Microbacteriaceae</taxon>
        <taxon>Pseudoclavibacter</taxon>
    </lineage>
</organism>
<dbReference type="InterPro" id="IPR018060">
    <property type="entry name" value="HTH_AraC"/>
</dbReference>
<evidence type="ECO:0000313" key="5">
    <source>
        <dbReference type="EMBL" id="KAB1631331.1"/>
    </source>
</evidence>
<dbReference type="PROSITE" id="PS01124">
    <property type="entry name" value="HTH_ARAC_FAMILY_2"/>
    <property type="match status" value="1"/>
</dbReference>
<evidence type="ECO:0000259" key="4">
    <source>
        <dbReference type="PROSITE" id="PS01124"/>
    </source>
</evidence>
<dbReference type="RefSeq" id="WP_158036748.1">
    <property type="nucleotide sequence ID" value="NZ_BAAAZV010000020.1"/>
</dbReference>
<dbReference type="GO" id="GO:0003700">
    <property type="term" value="F:DNA-binding transcription factor activity"/>
    <property type="evidence" value="ECO:0007669"/>
    <property type="project" value="InterPro"/>
</dbReference>
<dbReference type="InterPro" id="IPR009057">
    <property type="entry name" value="Homeodomain-like_sf"/>
</dbReference>
<evidence type="ECO:0000256" key="1">
    <source>
        <dbReference type="ARBA" id="ARBA00023015"/>
    </source>
</evidence>
<dbReference type="PROSITE" id="PS00041">
    <property type="entry name" value="HTH_ARAC_FAMILY_1"/>
    <property type="match status" value="1"/>
</dbReference>
<dbReference type="OrthoDB" id="2039152at2"/>
<evidence type="ECO:0000256" key="2">
    <source>
        <dbReference type="ARBA" id="ARBA00023125"/>
    </source>
</evidence>
<feature type="domain" description="HTH araC/xylS-type" evidence="4">
    <location>
        <begin position="130"/>
        <end position="227"/>
    </location>
</feature>
<keyword evidence="1" id="KW-0805">Transcription regulation</keyword>
<gene>
    <name evidence="5" type="ORF">F8O02_08130</name>
</gene>
<name>A0A7C8BMH4_9MICO</name>
<comment type="caution">
    <text evidence="5">The sequence shown here is derived from an EMBL/GenBank/DDBJ whole genome shotgun (WGS) entry which is preliminary data.</text>
</comment>
<accession>A0A7C8BMH4</accession>
<dbReference type="InterPro" id="IPR020449">
    <property type="entry name" value="Tscrpt_reg_AraC-type_HTH"/>
</dbReference>
<dbReference type="PANTHER" id="PTHR11019:SF199">
    <property type="entry name" value="HTH-TYPE TRANSCRIPTIONAL REGULATOR NIMR"/>
    <property type="match status" value="1"/>
</dbReference>
<dbReference type="GO" id="GO:0043565">
    <property type="term" value="F:sequence-specific DNA binding"/>
    <property type="evidence" value="ECO:0007669"/>
    <property type="project" value="InterPro"/>
</dbReference>
<sequence>MPRFTHDEAELNWSPSHTFRIRTDEADWTLTPETALWVPAGCPHRVSASVDDVIFPLRFPTVSLSLAGALGEPTLIRVDADLRRAMLRLVQAGLSPRFDRALEQRHVLASLPALVAPRLELPMPEDADLVEFATALRRDPATAPGLDRLAARLGLSERTLLRRFKRQTGMTVSTYRAQARLARSLTLLEAGLEVAEVASQVGYSGTSAFTAAFRRAFGRPPRTLRARADPPPDTTITRAAVELTSRCEHATRRRYALRFGADTRPTPSR</sequence>
<dbReference type="Gene3D" id="1.10.10.60">
    <property type="entry name" value="Homeodomain-like"/>
    <property type="match status" value="1"/>
</dbReference>
<keyword evidence="2" id="KW-0238">DNA-binding</keyword>
<reference evidence="5 6" key="1">
    <citation type="submission" date="2019-09" db="EMBL/GenBank/DDBJ databases">
        <title>Phylogeny of genus Pseudoclavibacter and closely related genus.</title>
        <authorList>
            <person name="Li Y."/>
        </authorList>
    </citation>
    <scope>NUCLEOTIDE SEQUENCE [LARGE SCALE GENOMIC DNA]</scope>
    <source>
        <strain evidence="5 6">JCM 16921</strain>
    </source>
</reference>